<dbReference type="EMBL" id="JAGMUU010000009">
    <property type="protein sequence ID" value="KAH7145542.1"/>
    <property type="molecule type" value="Genomic_DNA"/>
</dbReference>
<dbReference type="Pfam" id="PF06985">
    <property type="entry name" value="HET"/>
    <property type="match status" value="1"/>
</dbReference>
<protein>
    <submittedName>
        <fullName evidence="2">Heterokaryon incompatibility protein-domain-containing protein</fullName>
    </submittedName>
</protein>
<dbReference type="OrthoDB" id="5362512at2759"/>
<proteinExistence type="predicted"/>
<dbReference type="InterPro" id="IPR010730">
    <property type="entry name" value="HET"/>
</dbReference>
<dbReference type="Proteomes" id="UP000717696">
    <property type="component" value="Unassembled WGS sequence"/>
</dbReference>
<name>A0A9P9EUL2_9HYPO</name>
<feature type="domain" description="Heterokaryon incompatibility" evidence="1">
    <location>
        <begin position="104"/>
        <end position="261"/>
    </location>
</feature>
<evidence type="ECO:0000259" key="1">
    <source>
        <dbReference type="Pfam" id="PF06985"/>
    </source>
</evidence>
<comment type="caution">
    <text evidence="2">The sequence shown here is derived from an EMBL/GenBank/DDBJ whole genome shotgun (WGS) entry which is preliminary data.</text>
</comment>
<dbReference type="AlphaFoldDB" id="A0A9P9EUL2"/>
<evidence type="ECO:0000313" key="3">
    <source>
        <dbReference type="Proteomes" id="UP000717696"/>
    </source>
</evidence>
<keyword evidence="3" id="KW-1185">Reference proteome</keyword>
<dbReference type="PANTHER" id="PTHR33112:SF9">
    <property type="entry name" value="HETEROKARYON INCOMPATIBILITY DOMAIN-CONTAINING PROTEIN"/>
    <property type="match status" value="1"/>
</dbReference>
<sequence length="596" mass="66908">MSCLTLHYPTEYYSLTLDVLDDPASWDYVGIAYHISGDTSSDAAFRWFQDRLDSCIREHSLCKTPYSGGQLPTRVLDLGSHPGGFPKPDADVRLVESNGARGRYVCLSYCWGGTIDMRLTKDRYEAYTRGIAWATLPQGYRDAIHLTRKLGVRYIWIDSLCIIQDDNDDWKDQASQMAPIYQGAHVTIAATKATSPSDGYFSISPPQYHATRLSHRDSHGTTHHAYARRTIPHFFSSTAAAEPNYSIDRSPLLRRGWVFQERLLSPRILHLGAVEMAWECNEACACECMGETQTYASEPRWAHTKGSHARNLAAATDEVHVQPDWRSTVENYTRTLLSFDKDVFPAISGIVKNMQRHRTDRYLAGVWEASMLDDLAWQATNSLIPRPKTWLAPTWSWASVTSPVSYLNYRTILSHEYVQKAKPQTQRTVLIEASVTPAGSDPTAEVCQGSLVLLGPVIAARLNWPTEAKKERQYYYARHDTTLLGFAPDYDLSAPGPGNVPVGSVIYLLFLCREPELKESTWEDPKTKVFSLVLRRVDERKGGSSSSSQHRLDTDVSGVPRDGTYERIGIYIDSLQSADSEDYVEAIGVDCAVKLI</sequence>
<reference evidence="2" key="1">
    <citation type="journal article" date="2021" name="Nat. Commun.">
        <title>Genetic determinants of endophytism in the Arabidopsis root mycobiome.</title>
        <authorList>
            <person name="Mesny F."/>
            <person name="Miyauchi S."/>
            <person name="Thiergart T."/>
            <person name="Pickel B."/>
            <person name="Atanasova L."/>
            <person name="Karlsson M."/>
            <person name="Huettel B."/>
            <person name="Barry K.W."/>
            <person name="Haridas S."/>
            <person name="Chen C."/>
            <person name="Bauer D."/>
            <person name="Andreopoulos W."/>
            <person name="Pangilinan J."/>
            <person name="LaButti K."/>
            <person name="Riley R."/>
            <person name="Lipzen A."/>
            <person name="Clum A."/>
            <person name="Drula E."/>
            <person name="Henrissat B."/>
            <person name="Kohler A."/>
            <person name="Grigoriev I.V."/>
            <person name="Martin F.M."/>
            <person name="Hacquard S."/>
        </authorList>
    </citation>
    <scope>NUCLEOTIDE SEQUENCE</scope>
    <source>
        <strain evidence="2">MPI-CAGE-AT-0021</strain>
    </source>
</reference>
<organism evidence="2 3">
    <name type="scientific">Dactylonectria estremocensis</name>
    <dbReference type="NCBI Taxonomy" id="1079267"/>
    <lineage>
        <taxon>Eukaryota</taxon>
        <taxon>Fungi</taxon>
        <taxon>Dikarya</taxon>
        <taxon>Ascomycota</taxon>
        <taxon>Pezizomycotina</taxon>
        <taxon>Sordariomycetes</taxon>
        <taxon>Hypocreomycetidae</taxon>
        <taxon>Hypocreales</taxon>
        <taxon>Nectriaceae</taxon>
        <taxon>Dactylonectria</taxon>
    </lineage>
</organism>
<gene>
    <name evidence="2" type="ORF">B0J13DRAFT_442806</name>
</gene>
<evidence type="ECO:0000313" key="2">
    <source>
        <dbReference type="EMBL" id="KAH7145542.1"/>
    </source>
</evidence>
<accession>A0A9P9EUL2</accession>
<dbReference type="PANTHER" id="PTHR33112">
    <property type="entry name" value="DOMAIN PROTEIN, PUTATIVE-RELATED"/>
    <property type="match status" value="1"/>
</dbReference>